<organism evidence="5 6">
    <name type="scientific">Candidatus Magasanikbacteria bacterium GW2011_GWA2_46_17</name>
    <dbReference type="NCBI Taxonomy" id="1619042"/>
    <lineage>
        <taxon>Bacteria</taxon>
        <taxon>Candidatus Magasanikiibacteriota</taxon>
    </lineage>
</organism>
<proteinExistence type="predicted"/>
<dbReference type="Pfam" id="PF00534">
    <property type="entry name" value="Glycos_transf_1"/>
    <property type="match status" value="1"/>
</dbReference>
<reference evidence="5 6" key="1">
    <citation type="journal article" date="2015" name="Nature">
        <title>rRNA introns, odd ribosomes, and small enigmatic genomes across a large radiation of phyla.</title>
        <authorList>
            <person name="Brown C.T."/>
            <person name="Hug L.A."/>
            <person name="Thomas B.C."/>
            <person name="Sharon I."/>
            <person name="Castelle C.J."/>
            <person name="Singh A."/>
            <person name="Wilkins M.J."/>
            <person name="Williams K.H."/>
            <person name="Banfield J.F."/>
        </authorList>
    </citation>
    <scope>NUCLEOTIDE SEQUENCE [LARGE SCALE GENOMIC DNA]</scope>
</reference>
<dbReference type="InterPro" id="IPR001296">
    <property type="entry name" value="Glyco_trans_1"/>
</dbReference>
<dbReference type="SUPFAM" id="SSF53756">
    <property type="entry name" value="UDP-Glycosyltransferase/glycogen phosphorylase"/>
    <property type="match status" value="1"/>
</dbReference>
<keyword evidence="1 5" id="KW-0808">Transferase</keyword>
<feature type="domain" description="Glycosyl transferase family 1" evidence="3">
    <location>
        <begin position="224"/>
        <end position="379"/>
    </location>
</feature>
<dbReference type="GO" id="GO:0016757">
    <property type="term" value="F:glycosyltransferase activity"/>
    <property type="evidence" value="ECO:0007669"/>
    <property type="project" value="UniProtKB-KW"/>
</dbReference>
<evidence type="ECO:0000259" key="4">
    <source>
        <dbReference type="Pfam" id="PF13439"/>
    </source>
</evidence>
<dbReference type="PANTHER" id="PTHR46401">
    <property type="entry name" value="GLYCOSYLTRANSFERASE WBBK-RELATED"/>
    <property type="match status" value="1"/>
</dbReference>
<feature type="domain" description="Glycosyltransferase subfamily 4-like N-terminal" evidence="4">
    <location>
        <begin position="15"/>
        <end position="171"/>
    </location>
</feature>
<comment type="caution">
    <text evidence="5">The sequence shown here is derived from an EMBL/GenBank/DDBJ whole genome shotgun (WGS) entry which is preliminary data.</text>
</comment>
<dbReference type="Proteomes" id="UP000034175">
    <property type="component" value="Unassembled WGS sequence"/>
</dbReference>
<gene>
    <name evidence="5" type="ORF">UX39_C0001G0038</name>
</gene>
<dbReference type="GO" id="GO:0009103">
    <property type="term" value="P:lipopolysaccharide biosynthetic process"/>
    <property type="evidence" value="ECO:0007669"/>
    <property type="project" value="TreeGrafter"/>
</dbReference>
<dbReference type="PANTHER" id="PTHR46401:SF2">
    <property type="entry name" value="GLYCOSYLTRANSFERASE WBBK-RELATED"/>
    <property type="match status" value="1"/>
</dbReference>
<dbReference type="AlphaFoldDB" id="A0A0G1RBC3"/>
<evidence type="ECO:0000256" key="2">
    <source>
        <dbReference type="SAM" id="MobiDB-lite"/>
    </source>
</evidence>
<dbReference type="Pfam" id="PF13439">
    <property type="entry name" value="Glyco_transf_4"/>
    <property type="match status" value="1"/>
</dbReference>
<dbReference type="EMBL" id="LCMA01000001">
    <property type="protein sequence ID" value="KKU27318.1"/>
    <property type="molecule type" value="Genomic_DNA"/>
</dbReference>
<evidence type="ECO:0000256" key="1">
    <source>
        <dbReference type="ARBA" id="ARBA00022679"/>
    </source>
</evidence>
<accession>A0A0G1RBC3</accession>
<sequence>MRIGIDARMYGPKQGGLGRYIEQLISHLEQIDDRNEYVIFLRRENRDAYSPTKPNFKKLIADVPWYGWREQLELPKIIRQTKVDLTHFPHWNVPLFYNDPFVVTIHDLLLLHYPTRESSALGPLSYWFKNLAFRKVLRHAVRKAEHIIAPSEFTKQDIHNALGVPLNQITTTYLAPWEPVSFRGTTQKSDESIGGGTEEFPRINADTTSQGNPSSYLLEMTQVNRPYALYVGVAYPHKNLNRLLDAWQLFQQKYGTNYHLVLVGKRNYFYNKLLSNETMKQCNNVTYTDYLPDSELTKIYSKASLYVFPSLYEGFGLPPLEAMQYNIPVISSNRACLPKILRDAALYFNPEKNEEIVEALYRGFTDNSLREKLICNAKKLLPSYSWEKTAQRTLDVYENSV</sequence>
<feature type="region of interest" description="Disordered" evidence="2">
    <location>
        <begin position="185"/>
        <end position="206"/>
    </location>
</feature>
<evidence type="ECO:0000259" key="3">
    <source>
        <dbReference type="Pfam" id="PF00534"/>
    </source>
</evidence>
<dbReference type="InterPro" id="IPR028098">
    <property type="entry name" value="Glyco_trans_4-like_N"/>
</dbReference>
<evidence type="ECO:0000313" key="5">
    <source>
        <dbReference type="EMBL" id="KKU27318.1"/>
    </source>
</evidence>
<dbReference type="CDD" id="cd03809">
    <property type="entry name" value="GT4_MtfB-like"/>
    <property type="match status" value="1"/>
</dbReference>
<dbReference type="Gene3D" id="3.40.50.2000">
    <property type="entry name" value="Glycogen Phosphorylase B"/>
    <property type="match status" value="2"/>
</dbReference>
<keyword evidence="5" id="KW-0328">Glycosyltransferase</keyword>
<protein>
    <submittedName>
        <fullName evidence="5">Mannosyltransferase B-like protein</fullName>
    </submittedName>
</protein>
<name>A0A0G1RBC3_9BACT</name>
<evidence type="ECO:0000313" key="6">
    <source>
        <dbReference type="Proteomes" id="UP000034175"/>
    </source>
</evidence>